<dbReference type="InterPro" id="IPR011527">
    <property type="entry name" value="ABC1_TM_dom"/>
</dbReference>
<dbReference type="CDD" id="cd18778">
    <property type="entry name" value="ABC_6TM_exporter_like"/>
    <property type="match status" value="1"/>
</dbReference>
<dbReference type="GO" id="GO:0005524">
    <property type="term" value="F:ATP binding"/>
    <property type="evidence" value="ECO:0007669"/>
    <property type="project" value="UniProtKB-KW"/>
</dbReference>
<keyword evidence="5 7" id="KW-1133">Transmembrane helix</keyword>
<sequence>MKTIRRIFSYYGRYPKLAVAQLLCAVLMTVMLPVFSEMSGRIFKNVIESHKQAEQTEKIAQRVIETPVDASGEEIRSRIAEDIRSESPDTQAKEYKKNSTSELIIYTLIALAAFFGRDLFNCLRILINNVFEQKAIFDLRSELYSKLQRLPLKWFDSKRTGDIMTRVAEDIPAMERLLIDGVEQGLIAILQIVGISAFLIWKDPILGFTALAPIPFLAIGAWIYTKNARERYRDLKRFTGDMNALLSDNISGVRQIKSYAAEEDEHKRFNKLSNKVRQATLKVMKYWAVYSPTMSFVNSCGYVLVLGVGGYRIITDPAVGTEIYLYFFTIMWALYEPIGRLHGLNQMALSSKAAAERVFEILDTDDELHADEGKMLPQPLNGEVIFKNVNFSYEDEPTLHDITFTAKPGQTIALVGSTGAGKSTLVNLLTRFYEYDDGSITIDGHELNTLNKPSLRSSIAYVTQDSFLFNGTVRENLILGKRDATDEELWRALDAANASPFVKELPELLDTNVGERGVKLSGGEKQRLSIARALLKNQPILILDEATASVDSKTEKLIQDALDNLMHTRTAFVIAHRLSTIQNADVIHVLDRGHIIESGTHAELLAKNGKYAALSKQAFLNDTSTD</sequence>
<dbReference type="EMBL" id="BAABRL010000005">
    <property type="protein sequence ID" value="GAA5495626.1"/>
    <property type="molecule type" value="Genomic_DNA"/>
</dbReference>
<evidence type="ECO:0000259" key="9">
    <source>
        <dbReference type="PROSITE" id="PS50929"/>
    </source>
</evidence>
<dbReference type="Pfam" id="PF00005">
    <property type="entry name" value="ABC_tran"/>
    <property type="match status" value="1"/>
</dbReference>
<keyword evidence="3" id="KW-0547">Nucleotide-binding</keyword>
<evidence type="ECO:0000256" key="2">
    <source>
        <dbReference type="ARBA" id="ARBA00022692"/>
    </source>
</evidence>
<feature type="transmembrane region" description="Helical" evidence="7">
    <location>
        <begin position="184"/>
        <end position="201"/>
    </location>
</feature>
<feature type="transmembrane region" description="Helical" evidence="7">
    <location>
        <begin position="287"/>
        <end position="311"/>
    </location>
</feature>
<evidence type="ECO:0000256" key="4">
    <source>
        <dbReference type="ARBA" id="ARBA00022840"/>
    </source>
</evidence>
<evidence type="ECO:0000256" key="6">
    <source>
        <dbReference type="ARBA" id="ARBA00023136"/>
    </source>
</evidence>
<organism evidence="10 11">
    <name type="scientific">Rubritalea halochordaticola</name>
    <dbReference type="NCBI Taxonomy" id="714537"/>
    <lineage>
        <taxon>Bacteria</taxon>
        <taxon>Pseudomonadati</taxon>
        <taxon>Verrucomicrobiota</taxon>
        <taxon>Verrucomicrobiia</taxon>
        <taxon>Verrucomicrobiales</taxon>
        <taxon>Rubritaleaceae</taxon>
        <taxon>Rubritalea</taxon>
    </lineage>
</organism>
<evidence type="ECO:0000256" key="5">
    <source>
        <dbReference type="ARBA" id="ARBA00022989"/>
    </source>
</evidence>
<evidence type="ECO:0000256" key="7">
    <source>
        <dbReference type="SAM" id="Phobius"/>
    </source>
</evidence>
<dbReference type="Pfam" id="PF00664">
    <property type="entry name" value="ABC_membrane"/>
    <property type="match status" value="1"/>
</dbReference>
<feature type="domain" description="ABC transporter" evidence="8">
    <location>
        <begin position="384"/>
        <end position="617"/>
    </location>
</feature>
<accession>A0ABP9UYV7</accession>
<dbReference type="PROSITE" id="PS50929">
    <property type="entry name" value="ABC_TM1F"/>
    <property type="match status" value="1"/>
</dbReference>
<keyword evidence="11" id="KW-1185">Reference proteome</keyword>
<dbReference type="InterPro" id="IPR039421">
    <property type="entry name" value="Type_1_exporter"/>
</dbReference>
<keyword evidence="6 7" id="KW-0472">Membrane</keyword>
<evidence type="ECO:0000313" key="10">
    <source>
        <dbReference type="EMBL" id="GAA5495626.1"/>
    </source>
</evidence>
<comment type="caution">
    <text evidence="10">The sequence shown here is derived from an EMBL/GenBank/DDBJ whole genome shotgun (WGS) entry which is preliminary data.</text>
</comment>
<dbReference type="InterPro" id="IPR003593">
    <property type="entry name" value="AAA+_ATPase"/>
</dbReference>
<dbReference type="PROSITE" id="PS00211">
    <property type="entry name" value="ABC_TRANSPORTER_1"/>
    <property type="match status" value="1"/>
</dbReference>
<dbReference type="InterPro" id="IPR017871">
    <property type="entry name" value="ABC_transporter-like_CS"/>
</dbReference>
<dbReference type="SUPFAM" id="SSF52540">
    <property type="entry name" value="P-loop containing nucleoside triphosphate hydrolases"/>
    <property type="match status" value="1"/>
</dbReference>
<protein>
    <submittedName>
        <fullName evidence="10">ABC transporter ATP-binding protein TM_0288</fullName>
    </submittedName>
</protein>
<dbReference type="PANTHER" id="PTHR43394">
    <property type="entry name" value="ATP-DEPENDENT PERMEASE MDL1, MITOCHONDRIAL"/>
    <property type="match status" value="1"/>
</dbReference>
<dbReference type="SMART" id="SM00382">
    <property type="entry name" value="AAA"/>
    <property type="match status" value="1"/>
</dbReference>
<dbReference type="SUPFAM" id="SSF90123">
    <property type="entry name" value="ABC transporter transmembrane region"/>
    <property type="match status" value="1"/>
</dbReference>
<keyword evidence="2 7" id="KW-0812">Transmembrane</keyword>
<evidence type="ECO:0000256" key="3">
    <source>
        <dbReference type="ARBA" id="ARBA00022741"/>
    </source>
</evidence>
<dbReference type="InterPro" id="IPR036640">
    <property type="entry name" value="ABC1_TM_sf"/>
</dbReference>
<evidence type="ECO:0000256" key="1">
    <source>
        <dbReference type="ARBA" id="ARBA00004651"/>
    </source>
</evidence>
<feature type="transmembrane region" description="Helical" evidence="7">
    <location>
        <begin position="207"/>
        <end position="225"/>
    </location>
</feature>
<reference evidence="10 11" key="1">
    <citation type="submission" date="2024-02" db="EMBL/GenBank/DDBJ databases">
        <title>Rubritalea halochordaticola NBRC 107102.</title>
        <authorList>
            <person name="Ichikawa N."/>
            <person name="Katano-Makiyama Y."/>
            <person name="Hidaka K."/>
        </authorList>
    </citation>
    <scope>NUCLEOTIDE SEQUENCE [LARGE SCALE GENOMIC DNA]</scope>
    <source>
        <strain evidence="10 11">NBRC 107102</strain>
    </source>
</reference>
<dbReference type="Gene3D" id="3.40.50.300">
    <property type="entry name" value="P-loop containing nucleotide triphosphate hydrolases"/>
    <property type="match status" value="1"/>
</dbReference>
<dbReference type="InterPro" id="IPR003439">
    <property type="entry name" value="ABC_transporter-like_ATP-bd"/>
</dbReference>
<evidence type="ECO:0000313" key="11">
    <source>
        <dbReference type="Proteomes" id="UP001424741"/>
    </source>
</evidence>
<proteinExistence type="predicted"/>
<dbReference type="Gene3D" id="1.20.1560.10">
    <property type="entry name" value="ABC transporter type 1, transmembrane domain"/>
    <property type="match status" value="1"/>
</dbReference>
<dbReference type="InterPro" id="IPR027417">
    <property type="entry name" value="P-loop_NTPase"/>
</dbReference>
<gene>
    <name evidence="10" type="ORF">Rhal01_01805</name>
</gene>
<name>A0ABP9UYV7_9BACT</name>
<feature type="domain" description="ABC transmembrane type-1" evidence="9">
    <location>
        <begin position="97"/>
        <end position="350"/>
    </location>
</feature>
<dbReference type="PROSITE" id="PS50893">
    <property type="entry name" value="ABC_TRANSPORTER_2"/>
    <property type="match status" value="1"/>
</dbReference>
<comment type="subcellular location">
    <subcellularLocation>
        <location evidence="1">Cell membrane</location>
        <topology evidence="1">Multi-pass membrane protein</topology>
    </subcellularLocation>
</comment>
<feature type="transmembrane region" description="Helical" evidence="7">
    <location>
        <begin position="103"/>
        <end position="120"/>
    </location>
</feature>
<evidence type="ECO:0000259" key="8">
    <source>
        <dbReference type="PROSITE" id="PS50893"/>
    </source>
</evidence>
<dbReference type="PANTHER" id="PTHR43394:SF1">
    <property type="entry name" value="ATP-BINDING CASSETTE SUB-FAMILY B MEMBER 10, MITOCHONDRIAL"/>
    <property type="match status" value="1"/>
</dbReference>
<keyword evidence="4 10" id="KW-0067">ATP-binding</keyword>
<dbReference type="Proteomes" id="UP001424741">
    <property type="component" value="Unassembled WGS sequence"/>
</dbReference>